<sequence>MDEHKTPDYYQKLAKAAEVNHVNGLTETNHGYRIDIEKRNLIDLQKTAEMNEDNKAEMDRSKQNKERKIEYVPVGSEKVVDNKPTKDDEVKKNEIVAYKTDNAIEIKLDGLDQRKEVKELTVIELTKGTLKVRENYRNGLRVKMGEDKMSDCYPMLTKSGDANGTFMLEEAAKLWMKKVTELRRMIKRDKENELREKKVDHHSNNFERPLNDLDKTLEIKPMDISAIEKEENKINSNEKLLKRADGNNLTEKYESFKDNRKQEDICAIGVMLMDKNEVGNKGKEKDESKGIIEVHKIRDKEWKENKERKGVSNS</sequence>
<gene>
    <name evidence="1" type="ORF">C2G38_2170171</name>
</gene>
<proteinExistence type="predicted"/>
<keyword evidence="2" id="KW-1185">Reference proteome</keyword>
<evidence type="ECO:0000313" key="2">
    <source>
        <dbReference type="Proteomes" id="UP000266673"/>
    </source>
</evidence>
<organism evidence="1 2">
    <name type="scientific">Gigaspora rosea</name>
    <dbReference type="NCBI Taxonomy" id="44941"/>
    <lineage>
        <taxon>Eukaryota</taxon>
        <taxon>Fungi</taxon>
        <taxon>Fungi incertae sedis</taxon>
        <taxon>Mucoromycota</taxon>
        <taxon>Glomeromycotina</taxon>
        <taxon>Glomeromycetes</taxon>
        <taxon>Diversisporales</taxon>
        <taxon>Gigasporaceae</taxon>
        <taxon>Gigaspora</taxon>
    </lineage>
</organism>
<dbReference type="EMBL" id="QKWP01000242">
    <property type="protein sequence ID" value="RIB23836.1"/>
    <property type="molecule type" value="Genomic_DNA"/>
</dbReference>
<name>A0A397VXU1_9GLOM</name>
<reference evidence="1 2" key="1">
    <citation type="submission" date="2018-06" db="EMBL/GenBank/DDBJ databases">
        <title>Comparative genomics reveals the genomic features of Rhizophagus irregularis, R. cerebriforme, R. diaphanum and Gigaspora rosea, and their symbiotic lifestyle signature.</title>
        <authorList>
            <person name="Morin E."/>
            <person name="San Clemente H."/>
            <person name="Chen E.C.H."/>
            <person name="De La Providencia I."/>
            <person name="Hainaut M."/>
            <person name="Kuo A."/>
            <person name="Kohler A."/>
            <person name="Murat C."/>
            <person name="Tang N."/>
            <person name="Roy S."/>
            <person name="Loubradou J."/>
            <person name="Henrissat B."/>
            <person name="Grigoriev I.V."/>
            <person name="Corradi N."/>
            <person name="Roux C."/>
            <person name="Martin F.M."/>
        </authorList>
    </citation>
    <scope>NUCLEOTIDE SEQUENCE [LARGE SCALE GENOMIC DNA]</scope>
    <source>
        <strain evidence="1 2">DAOM 194757</strain>
    </source>
</reference>
<evidence type="ECO:0000313" key="1">
    <source>
        <dbReference type="EMBL" id="RIB23836.1"/>
    </source>
</evidence>
<comment type="caution">
    <text evidence="1">The sequence shown here is derived from an EMBL/GenBank/DDBJ whole genome shotgun (WGS) entry which is preliminary data.</text>
</comment>
<protein>
    <submittedName>
        <fullName evidence="1">Uncharacterized protein</fullName>
    </submittedName>
</protein>
<dbReference type="AlphaFoldDB" id="A0A397VXU1"/>
<accession>A0A397VXU1</accession>
<dbReference type="Proteomes" id="UP000266673">
    <property type="component" value="Unassembled WGS sequence"/>
</dbReference>